<name>C0NYZ1_AJECG</name>
<feature type="region of interest" description="Disordered" evidence="1">
    <location>
        <begin position="52"/>
        <end position="78"/>
    </location>
</feature>
<organism evidence="2 3">
    <name type="scientific">Ajellomyces capsulatus (strain G186AR / H82 / ATCC MYA-2454 / RMSCC 2432)</name>
    <name type="common">Darling's disease fungus</name>
    <name type="synonym">Histoplasma capsulatum</name>
    <dbReference type="NCBI Taxonomy" id="447093"/>
    <lineage>
        <taxon>Eukaryota</taxon>
        <taxon>Fungi</taxon>
        <taxon>Dikarya</taxon>
        <taxon>Ascomycota</taxon>
        <taxon>Pezizomycotina</taxon>
        <taxon>Eurotiomycetes</taxon>
        <taxon>Eurotiomycetidae</taxon>
        <taxon>Onygenales</taxon>
        <taxon>Ajellomycetaceae</taxon>
        <taxon>Histoplasma</taxon>
    </lineage>
</organism>
<evidence type="ECO:0000313" key="2">
    <source>
        <dbReference type="EMBL" id="EEH03431.1"/>
    </source>
</evidence>
<feature type="compositionally biased region" description="Basic and acidic residues" evidence="1">
    <location>
        <begin position="349"/>
        <end position="358"/>
    </location>
</feature>
<protein>
    <submittedName>
        <fullName evidence="2">Uncharacterized protein</fullName>
    </submittedName>
</protein>
<dbReference type="Proteomes" id="UP000001631">
    <property type="component" value="Unassembled WGS sequence"/>
</dbReference>
<feature type="compositionally biased region" description="Basic and acidic residues" evidence="1">
    <location>
        <begin position="398"/>
        <end position="408"/>
    </location>
</feature>
<sequence>MDDGGERTLRPRHYGSGGFGAAIGWLSMYGGEEDSFRKFSIKRAKNFKSCNIQSKQAKQAKQAKRQRQPGGSASHKIRDTPYSYSVDWAKLGRGCGEPELYSTYRICHVAVESSPKVGGNLSLQQSNFPGTGHAQKGRFDGSRAPGLQGSTAQAPPRNPRNNPGANFDESRTADSAAFVHTLINSFSCKSPITEVFYAGWDVLHVVRRMKGDQQRSPGKQDDPHGRCIDSACCYPPGWYSVLWKPSRLPIPPSLVSKRSRHLQKGNGEWGKGETGGNLGNGRGNSRTGTSVDGRYRRAKQGQLLPVSRPRLALGRVGTSTRGASTAFKEPQIPPGVEATDSRNSSQGDSDTRRQRGPTERSISYKYRQHSTQQPIASRQHLTQPSSRSGRDSTAGQNRSEKRTMPPWP</sequence>
<proteinExistence type="predicted"/>
<dbReference type="RefSeq" id="XP_045283912.1">
    <property type="nucleotide sequence ID" value="XM_045435420.1"/>
</dbReference>
<accession>C0NYZ1</accession>
<evidence type="ECO:0000313" key="3">
    <source>
        <dbReference type="Proteomes" id="UP000001631"/>
    </source>
</evidence>
<keyword evidence="3" id="KW-1185">Reference proteome</keyword>
<gene>
    <name evidence="2" type="ORF">HCBG_08371</name>
</gene>
<feature type="compositionally biased region" description="Gly residues" evidence="1">
    <location>
        <begin position="267"/>
        <end position="282"/>
    </location>
</feature>
<dbReference type="InParanoid" id="C0NYZ1"/>
<dbReference type="AlphaFoldDB" id="C0NYZ1"/>
<feature type="compositionally biased region" description="Polar residues" evidence="1">
    <location>
        <begin position="369"/>
        <end position="397"/>
    </location>
</feature>
<dbReference type="GeneID" id="69041387"/>
<evidence type="ECO:0000256" key="1">
    <source>
        <dbReference type="SAM" id="MobiDB-lite"/>
    </source>
</evidence>
<feature type="region of interest" description="Disordered" evidence="1">
    <location>
        <begin position="256"/>
        <end position="408"/>
    </location>
</feature>
<reference evidence="2" key="1">
    <citation type="submission" date="2009-02" db="EMBL/GenBank/DDBJ databases">
        <title>The Genome Sequence of Ajellomyces capsulatus strain G186AR.</title>
        <authorList>
            <consortium name="The Broad Institute Genome Sequencing Platform"/>
            <person name="Champion M."/>
            <person name="Cuomo C."/>
            <person name="Ma L.-J."/>
            <person name="Henn M.R."/>
            <person name="Sil A."/>
            <person name="Goldman B."/>
            <person name="Young S.K."/>
            <person name="Kodira C.D."/>
            <person name="Zeng Q."/>
            <person name="Koehrsen M."/>
            <person name="Alvarado L."/>
            <person name="Berlin A."/>
            <person name="Borenstein D."/>
            <person name="Chen Z."/>
            <person name="Engels R."/>
            <person name="Freedman E."/>
            <person name="Gellesch M."/>
            <person name="Goldberg J."/>
            <person name="Griggs A."/>
            <person name="Gujja S."/>
            <person name="Heiman D."/>
            <person name="Hepburn T."/>
            <person name="Howarth C."/>
            <person name="Jen D."/>
            <person name="Larson L."/>
            <person name="Lewis B."/>
            <person name="Mehta T."/>
            <person name="Park D."/>
            <person name="Pearson M."/>
            <person name="Roberts A."/>
            <person name="Saif S."/>
            <person name="Shea T."/>
            <person name="Shenoy N."/>
            <person name="Sisk P."/>
            <person name="Stolte C."/>
            <person name="Sykes S."/>
            <person name="Walk T."/>
            <person name="White J."/>
            <person name="Yandava C."/>
            <person name="Klein B."/>
            <person name="McEwen J.G."/>
            <person name="Puccia R."/>
            <person name="Goldman G.H."/>
            <person name="Felipe M.S."/>
            <person name="Nino-Vega G."/>
            <person name="San-Blas G."/>
            <person name="Taylor J."/>
            <person name="Mendoza L."/>
            <person name="Galagan J."/>
            <person name="Nusbaum C."/>
            <person name="Birren B."/>
        </authorList>
    </citation>
    <scope>NUCLEOTIDE SEQUENCE</scope>
    <source>
        <strain evidence="2">G186AR</strain>
    </source>
</reference>
<feature type="region of interest" description="Disordered" evidence="1">
    <location>
        <begin position="118"/>
        <end position="169"/>
    </location>
</feature>
<dbReference type="HOGENOM" id="CLU_674342_0_0_1"/>
<dbReference type="EMBL" id="GG663377">
    <property type="protein sequence ID" value="EEH03431.1"/>
    <property type="molecule type" value="Genomic_DNA"/>
</dbReference>